<keyword evidence="2 8" id="KW-0489">Methyltransferase</keyword>
<sequence length="1225" mass="134451">MGSDGRDIPDALPSRLDTTPASGDRGRAAADSDRDGAAYGDGLLEAAGYLTEPCERETTYAAGHSVRYTASVDGPVRLGYFEAPLTALPRETPARIARGVARRTRLQYCWFFDPATDRVRVIRTAGRPAQFEYDPAADPPSRRDRLDRAAEDVAALFDRSDVVDRVAGDLHVERTRLARALTIDDATERERRLAAQRLLDRLLYCYVLVAGGVVVPVDDDGAPAPEGPGPVLRTIVRERDDVPAALRAIVETLHAPDREHLQVTESCRLRVPFLGRDDGRSAGRGPGAGESTVRVDGFDWDGLLDRLEPYDWRLSDGPWAAGHVSLPEPDRPVTGTVTPAVLGDCGERFAGRGRDADRPNESDAARAGTQTDGTDELGAYYTDDRIADFVARRACWGALRVAIDEDLAAGTAPETLESTPLYRPTHDRRPEIEAAQRDGFDALYEVHGDDEDVLAYVDARLRDLTVCDPAVGSGSFVLAAANVLFEWRSMCRPAADAATLRREIVADTVFGVDLRGDVAARCRRRLRCWVLAATPLADRSTPPPLSTREIGIRSGNSLLGITDPGAVTEPVPDGDTETAPDGEGPSRRTLAERYDAVRAELDERYAESRRDPETGSPLRFEDHVDTARAAWDSLRTGTAATTTLCVEVPAGIPGDLDAALNAVGFTTYTYRARLERPFAEPELEPDDIVDLFALLDDRVGDRDAWSIVVEREYAGVDFAPDGLDACHWPLEFPAVFESSGFDVVVSNPPYGAELEPEAEPLVKHSGAYACQGASDTCEWFVERMLELAGENGTVAAVVPKSLAFYGSWSDVRERLLAETTLEHVLDVGLGFAGVTLETIALVATRADGDVAERDRADRGRSIGPTIHRSRDPRQPTANEPISLGRVPRRYVTETGTIVFRPITDDQRAVLDRILAADRRLGEVMTSEETTRQLYVPDDEKATLETGSDPYVEKVPWVGPYHLQRLRYADLSEYADAIERYAVPRVMLKVLRGSRLRAWLDPIGALVGTEKLVNVPLTDREGREIAFVYAACNHPLASFCLQKTIFSETTETARVLDGQYSCPIPIPDPGRETEAAVARLAWALTLARQLAVDRERGAIDATAGGAAQRFEAVPVDGDDRDQALDDVADDLERALEALVAACYLDREDLRDRWTSALDRRGPDTSMVETLFDAFYVERYAKRKGRLDDRWPAIRDVLGETVAVTDDWAVDRIDESHELAVVRDVLE</sequence>
<dbReference type="RefSeq" id="WP_250141936.1">
    <property type="nucleotide sequence ID" value="NZ_JALIQP010000005.1"/>
</dbReference>
<dbReference type="PANTHER" id="PTHR33841">
    <property type="entry name" value="DNA METHYLTRANSFERASE YEEA-RELATED"/>
    <property type="match status" value="1"/>
</dbReference>
<evidence type="ECO:0000313" key="9">
    <source>
        <dbReference type="Proteomes" id="UP001595898"/>
    </source>
</evidence>
<keyword evidence="3" id="KW-0808">Transferase</keyword>
<accession>A0ABD5PUC6</accession>
<keyword evidence="9" id="KW-1185">Reference proteome</keyword>
<dbReference type="InterPro" id="IPR002052">
    <property type="entry name" value="DNA_methylase_N6_adenine_CS"/>
</dbReference>
<dbReference type="InterPro" id="IPR011639">
    <property type="entry name" value="MethylTrfase_TaqI-like_dom"/>
</dbReference>
<dbReference type="GO" id="GO:0009007">
    <property type="term" value="F:site-specific DNA-methyltransferase (adenine-specific) activity"/>
    <property type="evidence" value="ECO:0007669"/>
    <property type="project" value="UniProtKB-EC"/>
</dbReference>
<evidence type="ECO:0000256" key="1">
    <source>
        <dbReference type="ARBA" id="ARBA00011900"/>
    </source>
</evidence>
<dbReference type="SUPFAM" id="SSF53335">
    <property type="entry name" value="S-adenosyl-L-methionine-dependent methyltransferases"/>
    <property type="match status" value="1"/>
</dbReference>
<proteinExistence type="predicted"/>
<evidence type="ECO:0000256" key="5">
    <source>
        <dbReference type="ARBA" id="ARBA00047942"/>
    </source>
</evidence>
<dbReference type="GO" id="GO:0032259">
    <property type="term" value="P:methylation"/>
    <property type="evidence" value="ECO:0007669"/>
    <property type="project" value="UniProtKB-KW"/>
</dbReference>
<dbReference type="EC" id="2.1.1.72" evidence="1"/>
<gene>
    <name evidence="8" type="ORF">ACFO5R_19110</name>
</gene>
<evidence type="ECO:0000256" key="2">
    <source>
        <dbReference type="ARBA" id="ARBA00022603"/>
    </source>
</evidence>
<dbReference type="InterPro" id="IPR029063">
    <property type="entry name" value="SAM-dependent_MTases_sf"/>
</dbReference>
<dbReference type="PROSITE" id="PS00092">
    <property type="entry name" value="N6_MTASE"/>
    <property type="match status" value="1"/>
</dbReference>
<protein>
    <recommendedName>
        <fullName evidence="1">site-specific DNA-methyltransferase (adenine-specific)</fullName>
        <ecNumber evidence="1">2.1.1.72</ecNumber>
    </recommendedName>
</protein>
<dbReference type="InterPro" id="IPR050953">
    <property type="entry name" value="N4_N6_ade-DNA_methylase"/>
</dbReference>
<keyword evidence="4" id="KW-0949">S-adenosyl-L-methionine</keyword>
<feature type="region of interest" description="Disordered" evidence="6">
    <location>
        <begin position="1"/>
        <end position="35"/>
    </location>
</feature>
<organism evidence="8 9">
    <name type="scientific">Halosolutus amylolyticus</name>
    <dbReference type="NCBI Taxonomy" id="2932267"/>
    <lineage>
        <taxon>Archaea</taxon>
        <taxon>Methanobacteriati</taxon>
        <taxon>Methanobacteriota</taxon>
        <taxon>Stenosarchaea group</taxon>
        <taxon>Halobacteria</taxon>
        <taxon>Halobacteriales</taxon>
        <taxon>Natrialbaceae</taxon>
        <taxon>Halosolutus</taxon>
    </lineage>
</organism>
<dbReference type="Proteomes" id="UP001595898">
    <property type="component" value="Unassembled WGS sequence"/>
</dbReference>
<feature type="domain" description="Type II methyltransferase M.TaqI-like" evidence="7">
    <location>
        <begin position="724"/>
        <end position="827"/>
    </location>
</feature>
<dbReference type="AlphaFoldDB" id="A0ABD5PUC6"/>
<feature type="region of interest" description="Disordered" evidence="6">
    <location>
        <begin position="561"/>
        <end position="589"/>
    </location>
</feature>
<dbReference type="PANTHER" id="PTHR33841:SF1">
    <property type="entry name" value="DNA METHYLTRANSFERASE A"/>
    <property type="match status" value="1"/>
</dbReference>
<evidence type="ECO:0000259" key="7">
    <source>
        <dbReference type="Pfam" id="PF07669"/>
    </source>
</evidence>
<feature type="region of interest" description="Disordered" evidence="6">
    <location>
        <begin position="852"/>
        <end position="882"/>
    </location>
</feature>
<evidence type="ECO:0000256" key="6">
    <source>
        <dbReference type="SAM" id="MobiDB-lite"/>
    </source>
</evidence>
<comment type="caution">
    <text evidence="8">The sequence shown here is derived from an EMBL/GenBank/DDBJ whole genome shotgun (WGS) entry which is preliminary data.</text>
</comment>
<evidence type="ECO:0000256" key="4">
    <source>
        <dbReference type="ARBA" id="ARBA00022691"/>
    </source>
</evidence>
<feature type="compositionally biased region" description="Basic and acidic residues" evidence="6">
    <location>
        <begin position="24"/>
        <end position="35"/>
    </location>
</feature>
<evidence type="ECO:0000313" key="8">
    <source>
        <dbReference type="EMBL" id="MFC4544043.1"/>
    </source>
</evidence>
<feature type="compositionally biased region" description="Basic and acidic residues" evidence="6">
    <location>
        <begin position="348"/>
        <end position="364"/>
    </location>
</feature>
<dbReference type="PRINTS" id="PR00507">
    <property type="entry name" value="N12N6MTFRASE"/>
</dbReference>
<evidence type="ECO:0000256" key="3">
    <source>
        <dbReference type="ARBA" id="ARBA00022679"/>
    </source>
</evidence>
<feature type="region of interest" description="Disordered" evidence="6">
    <location>
        <begin position="348"/>
        <end position="374"/>
    </location>
</feature>
<dbReference type="Pfam" id="PF07669">
    <property type="entry name" value="Eco57I"/>
    <property type="match status" value="1"/>
</dbReference>
<dbReference type="EMBL" id="JBHSFA010000009">
    <property type="protein sequence ID" value="MFC4544043.1"/>
    <property type="molecule type" value="Genomic_DNA"/>
</dbReference>
<dbReference type="Gene3D" id="3.40.50.150">
    <property type="entry name" value="Vaccinia Virus protein VP39"/>
    <property type="match status" value="2"/>
</dbReference>
<name>A0ABD5PUC6_9EURY</name>
<reference evidence="8 9" key="1">
    <citation type="journal article" date="2019" name="Int. J. Syst. Evol. Microbiol.">
        <title>The Global Catalogue of Microorganisms (GCM) 10K type strain sequencing project: providing services to taxonomists for standard genome sequencing and annotation.</title>
        <authorList>
            <consortium name="The Broad Institute Genomics Platform"/>
            <consortium name="The Broad Institute Genome Sequencing Center for Infectious Disease"/>
            <person name="Wu L."/>
            <person name="Ma J."/>
        </authorList>
    </citation>
    <scope>NUCLEOTIDE SEQUENCE [LARGE SCALE GENOMIC DNA]</scope>
    <source>
        <strain evidence="8 9">WLHS5</strain>
    </source>
</reference>
<comment type="catalytic activity">
    <reaction evidence="5">
        <text>a 2'-deoxyadenosine in DNA + S-adenosyl-L-methionine = an N(6)-methyl-2'-deoxyadenosine in DNA + S-adenosyl-L-homocysteine + H(+)</text>
        <dbReference type="Rhea" id="RHEA:15197"/>
        <dbReference type="Rhea" id="RHEA-COMP:12418"/>
        <dbReference type="Rhea" id="RHEA-COMP:12419"/>
        <dbReference type="ChEBI" id="CHEBI:15378"/>
        <dbReference type="ChEBI" id="CHEBI:57856"/>
        <dbReference type="ChEBI" id="CHEBI:59789"/>
        <dbReference type="ChEBI" id="CHEBI:90615"/>
        <dbReference type="ChEBI" id="CHEBI:90616"/>
        <dbReference type="EC" id="2.1.1.72"/>
    </reaction>
</comment>